<sequence length="203" mass="22394">MNCVEVAPSHLQARLGPPMRKTTTPPKPWPSSPPRRPRPLLPYPRPRRPLSRIRCPGCRSVPPPPALGIHRTTSPHAQTLHRLLASFPALERLPLSETSVVPCMYSMYNAYEPWRSHQTGSWDNTIRIWDATTGALIVGPLKEHGGPILSMVLSPDGKRLVTSSGLNIRVRRGRDVPGRTGGMIMATRSEEESLPPQFGTPSA</sequence>
<dbReference type="OrthoDB" id="2624652at2759"/>
<name>A0A166MTY3_9AGAM</name>
<dbReference type="EMBL" id="KV417527">
    <property type="protein sequence ID" value="KZP24312.1"/>
    <property type="molecule type" value="Genomic_DNA"/>
</dbReference>
<dbReference type="InterPro" id="IPR011047">
    <property type="entry name" value="Quinoprotein_ADH-like_sf"/>
</dbReference>
<dbReference type="Gene3D" id="2.130.10.10">
    <property type="entry name" value="YVTN repeat-like/Quinoprotein amine dehydrogenase"/>
    <property type="match status" value="1"/>
</dbReference>
<dbReference type="AlphaFoldDB" id="A0A166MTY3"/>
<feature type="region of interest" description="Disordered" evidence="2">
    <location>
        <begin position="1"/>
        <end position="50"/>
    </location>
</feature>
<dbReference type="Pfam" id="PF00400">
    <property type="entry name" value="WD40"/>
    <property type="match status" value="2"/>
</dbReference>
<dbReference type="Proteomes" id="UP000076532">
    <property type="component" value="Unassembled WGS sequence"/>
</dbReference>
<gene>
    <name evidence="3" type="ORF">FIBSPDRAFT_1042345</name>
</gene>
<proteinExistence type="predicted"/>
<evidence type="ECO:0000313" key="4">
    <source>
        <dbReference type="Proteomes" id="UP000076532"/>
    </source>
</evidence>
<keyword evidence="4" id="KW-1185">Reference proteome</keyword>
<dbReference type="InterPro" id="IPR001680">
    <property type="entry name" value="WD40_rpt"/>
</dbReference>
<reference evidence="3 4" key="1">
    <citation type="journal article" date="2016" name="Mol. Biol. Evol.">
        <title>Comparative Genomics of Early-Diverging Mushroom-Forming Fungi Provides Insights into the Origins of Lignocellulose Decay Capabilities.</title>
        <authorList>
            <person name="Nagy L.G."/>
            <person name="Riley R."/>
            <person name="Tritt A."/>
            <person name="Adam C."/>
            <person name="Daum C."/>
            <person name="Floudas D."/>
            <person name="Sun H."/>
            <person name="Yadav J.S."/>
            <person name="Pangilinan J."/>
            <person name="Larsson K.H."/>
            <person name="Matsuura K."/>
            <person name="Barry K."/>
            <person name="Labutti K."/>
            <person name="Kuo R."/>
            <person name="Ohm R.A."/>
            <person name="Bhattacharya S.S."/>
            <person name="Shirouzu T."/>
            <person name="Yoshinaga Y."/>
            <person name="Martin F.M."/>
            <person name="Grigoriev I.V."/>
            <person name="Hibbett D.S."/>
        </authorList>
    </citation>
    <scope>NUCLEOTIDE SEQUENCE [LARGE SCALE GENOMIC DNA]</scope>
    <source>
        <strain evidence="3 4">CBS 109695</strain>
    </source>
</reference>
<keyword evidence="1" id="KW-0853">WD repeat</keyword>
<dbReference type="STRING" id="436010.A0A166MTY3"/>
<feature type="repeat" description="WD" evidence="1">
    <location>
        <begin position="119"/>
        <end position="139"/>
    </location>
</feature>
<dbReference type="InterPro" id="IPR015943">
    <property type="entry name" value="WD40/YVTN_repeat-like_dom_sf"/>
</dbReference>
<evidence type="ECO:0000256" key="2">
    <source>
        <dbReference type="SAM" id="MobiDB-lite"/>
    </source>
</evidence>
<evidence type="ECO:0000256" key="1">
    <source>
        <dbReference type="PROSITE-ProRule" id="PRU00221"/>
    </source>
</evidence>
<dbReference type="PROSITE" id="PS50082">
    <property type="entry name" value="WD_REPEATS_2"/>
    <property type="match status" value="1"/>
</dbReference>
<organism evidence="3 4">
    <name type="scientific">Athelia psychrophila</name>
    <dbReference type="NCBI Taxonomy" id="1759441"/>
    <lineage>
        <taxon>Eukaryota</taxon>
        <taxon>Fungi</taxon>
        <taxon>Dikarya</taxon>
        <taxon>Basidiomycota</taxon>
        <taxon>Agaricomycotina</taxon>
        <taxon>Agaricomycetes</taxon>
        <taxon>Agaricomycetidae</taxon>
        <taxon>Atheliales</taxon>
        <taxon>Atheliaceae</taxon>
        <taxon>Athelia</taxon>
    </lineage>
</organism>
<evidence type="ECO:0000313" key="3">
    <source>
        <dbReference type="EMBL" id="KZP24312.1"/>
    </source>
</evidence>
<accession>A0A166MTY3</accession>
<dbReference type="SUPFAM" id="SSF50998">
    <property type="entry name" value="Quinoprotein alcohol dehydrogenase-like"/>
    <property type="match status" value="1"/>
</dbReference>
<feature type="compositionally biased region" description="Pro residues" evidence="2">
    <location>
        <begin position="25"/>
        <end position="44"/>
    </location>
</feature>
<protein>
    <submittedName>
        <fullName evidence="3">Uncharacterized protein</fullName>
    </submittedName>
</protein>